<sequence>MAAERLVETVELFKDRLVNIMAKAKEAAEAAAEAAKAKEAAAEAEEEVVEKKVSDPWEKATNALQHANIEFAKLRADIIGMGEFAKQFDCSKIMTPTYSRTPAQLKRDTEYAFRNLEKQLGREGAEKFKKKYHLTGGTGGLPPANFSKDAKIEYLQAMADKSIEKPADDSGKISELLRNFGPSSTADATDKLFGNSTWLYKKDDKGGEQLKPEGERVANWASNWNDKALLKCIAYGDTNQLCKCIEGIPEGDNYAEEFVKSLSSDELQKLFKLFGVHLQRVDCVLVPPRAKDWKNSFPCSNKSPNVIKFIVDCIELCSDPANYLLLNTQEDVDCYRELKIAQKKKQCETLRTKPPRNETSSPLCPQQVYAPMNAFYQLGGSVNYVNQNSTIGKFLMSGGRITKQSGGVTDNACCANMLEASLNAVVNQLKSQGKRISDSDLSHLKSDIALIGKIEASLRTLIEKKLKIYSYSLGSRNCRPGDEAEVLELADIAGDDNAMGEKLKADYELCSKQIQGSCDQYNQLVSSFTNGLNVLQLQPVGFGF</sequence>
<evidence type="ECO:0000313" key="2">
    <source>
        <dbReference type="EMBL" id="QHT22058.1"/>
    </source>
</evidence>
<name>A0A6C0DZZ1_9ZZZZ</name>
<reference evidence="2" key="1">
    <citation type="journal article" date="2020" name="Nature">
        <title>Giant virus diversity and host interactions through global metagenomics.</title>
        <authorList>
            <person name="Schulz F."/>
            <person name="Roux S."/>
            <person name="Paez-Espino D."/>
            <person name="Jungbluth S."/>
            <person name="Walsh D.A."/>
            <person name="Denef V.J."/>
            <person name="McMahon K.D."/>
            <person name="Konstantinidis K.T."/>
            <person name="Eloe-Fadrosh E.A."/>
            <person name="Kyrpides N.C."/>
            <person name="Woyke T."/>
        </authorList>
    </citation>
    <scope>NUCLEOTIDE SEQUENCE</scope>
    <source>
        <strain evidence="2">GVMAG-M-3300023179-103</strain>
    </source>
</reference>
<accession>A0A6C0DZZ1</accession>
<dbReference type="AlphaFoldDB" id="A0A6C0DZZ1"/>
<protein>
    <submittedName>
        <fullName evidence="2">Uncharacterized protein</fullName>
    </submittedName>
</protein>
<feature type="coiled-coil region" evidence="1">
    <location>
        <begin position="18"/>
        <end position="54"/>
    </location>
</feature>
<keyword evidence="1" id="KW-0175">Coiled coil</keyword>
<organism evidence="2">
    <name type="scientific">viral metagenome</name>
    <dbReference type="NCBI Taxonomy" id="1070528"/>
    <lineage>
        <taxon>unclassified sequences</taxon>
        <taxon>metagenomes</taxon>
        <taxon>organismal metagenomes</taxon>
    </lineage>
</organism>
<dbReference type="EMBL" id="MN739701">
    <property type="protein sequence ID" value="QHT22058.1"/>
    <property type="molecule type" value="Genomic_DNA"/>
</dbReference>
<proteinExistence type="predicted"/>
<evidence type="ECO:0000256" key="1">
    <source>
        <dbReference type="SAM" id="Coils"/>
    </source>
</evidence>